<comment type="caution">
    <text evidence="1">The sequence shown here is derived from an EMBL/GenBank/DDBJ whole genome shotgun (WGS) entry which is preliminary data.</text>
</comment>
<protein>
    <recommendedName>
        <fullName evidence="3">XRE family transcriptional regulator</fullName>
    </recommendedName>
</protein>
<proteinExistence type="predicted"/>
<sequence>MSGVAPYLLNRRAHPTYSTLKRLVAAIDRDARKPRPVVPAPSTRKRVSPFVFRDTTPDVNVRDAFHYARNMEGI</sequence>
<accession>A0ABY2IBJ9</accession>
<dbReference type="EMBL" id="SOFG01000022">
    <property type="protein sequence ID" value="TFB84295.1"/>
    <property type="molecule type" value="Genomic_DNA"/>
</dbReference>
<evidence type="ECO:0000313" key="1">
    <source>
        <dbReference type="EMBL" id="TFB84295.1"/>
    </source>
</evidence>
<evidence type="ECO:0000313" key="2">
    <source>
        <dbReference type="Proteomes" id="UP000297608"/>
    </source>
</evidence>
<evidence type="ECO:0008006" key="3">
    <source>
        <dbReference type="Google" id="ProtNLM"/>
    </source>
</evidence>
<keyword evidence="2" id="KW-1185">Reference proteome</keyword>
<gene>
    <name evidence="1" type="ORF">E3O44_15795</name>
</gene>
<name>A0ABY2IBJ9_9MICO</name>
<dbReference type="RefSeq" id="WP_134535736.1">
    <property type="nucleotide sequence ID" value="NZ_SOFG01000022.1"/>
</dbReference>
<dbReference type="Proteomes" id="UP000297608">
    <property type="component" value="Unassembled WGS sequence"/>
</dbReference>
<reference evidence="1 2" key="1">
    <citation type="submission" date="2019-03" db="EMBL/GenBank/DDBJ databases">
        <title>Genomics of glacier-inhabiting Cryobacterium strains.</title>
        <authorList>
            <person name="Liu Q."/>
            <person name="Xin Y.-H."/>
        </authorList>
    </citation>
    <scope>NUCLEOTIDE SEQUENCE [LARGE SCALE GENOMIC DNA]</scope>
    <source>
        <strain evidence="1 2">MDB2-B</strain>
    </source>
</reference>
<organism evidence="1 2">
    <name type="scientific">Cryobacterium algoricola</name>
    <dbReference type="NCBI Taxonomy" id="1259183"/>
    <lineage>
        <taxon>Bacteria</taxon>
        <taxon>Bacillati</taxon>
        <taxon>Actinomycetota</taxon>
        <taxon>Actinomycetes</taxon>
        <taxon>Micrococcales</taxon>
        <taxon>Microbacteriaceae</taxon>
        <taxon>Cryobacterium</taxon>
    </lineage>
</organism>